<keyword evidence="2" id="KW-0472">Membrane</keyword>
<dbReference type="AlphaFoldDB" id="A0AAW9JRC1"/>
<feature type="signal peptide" evidence="3">
    <location>
        <begin position="1"/>
        <end position="26"/>
    </location>
</feature>
<evidence type="ECO:0000256" key="1">
    <source>
        <dbReference type="SAM" id="MobiDB-lite"/>
    </source>
</evidence>
<protein>
    <submittedName>
        <fullName evidence="4">LPXTG cell wall anchor domain-containing protein</fullName>
    </submittedName>
</protein>
<feature type="chain" id="PRO_5043891879" evidence="3">
    <location>
        <begin position="27"/>
        <end position="111"/>
    </location>
</feature>
<dbReference type="EMBL" id="JAVBVO010000003">
    <property type="protein sequence ID" value="MDZ5759275.1"/>
    <property type="molecule type" value="Genomic_DNA"/>
</dbReference>
<evidence type="ECO:0000256" key="3">
    <source>
        <dbReference type="SAM" id="SignalP"/>
    </source>
</evidence>
<evidence type="ECO:0000313" key="5">
    <source>
        <dbReference type="Proteomes" id="UP001290462"/>
    </source>
</evidence>
<reference evidence="4" key="1">
    <citation type="submission" date="2023-08" db="EMBL/GenBank/DDBJ databases">
        <title>Genomic characterization of piscicolin 126 produced by Carnobacterium maltaromaticum CM22 strain isolated from salmon (Salmo salar).</title>
        <authorList>
            <person name="Gonzalez-Gragera E."/>
            <person name="Garcia-Lopez J.D."/>
            <person name="Teso-Perez C."/>
            <person name="Gimenez-Hernandez I."/>
            <person name="Peralta-Sanchez J.M."/>
            <person name="Valdivia E."/>
            <person name="Montalban-Lopez M."/>
            <person name="Martin-Platero A.M."/>
            <person name="Banos A."/>
            <person name="Martinez-Bueno M."/>
        </authorList>
    </citation>
    <scope>NUCLEOTIDE SEQUENCE</scope>
    <source>
        <strain evidence="4">CM22</strain>
    </source>
</reference>
<sequence length="111" mass="12542">MNIKDRIFLIMCCLFFIFCYPINSNATTTTSNVGIVFTEKEVSEKGGDNGKESEYSPETGKQVEGVSQNDKERNQFPQTGEKKKGILTLIGVLLLSISRMVKKKRNRECKI</sequence>
<organism evidence="4 5">
    <name type="scientific">Carnobacterium maltaromaticum</name>
    <name type="common">Carnobacterium piscicola</name>
    <dbReference type="NCBI Taxonomy" id="2751"/>
    <lineage>
        <taxon>Bacteria</taxon>
        <taxon>Bacillati</taxon>
        <taxon>Bacillota</taxon>
        <taxon>Bacilli</taxon>
        <taxon>Lactobacillales</taxon>
        <taxon>Carnobacteriaceae</taxon>
        <taxon>Carnobacterium</taxon>
    </lineage>
</organism>
<name>A0AAW9JRC1_CARML</name>
<evidence type="ECO:0000256" key="2">
    <source>
        <dbReference type="SAM" id="Phobius"/>
    </source>
</evidence>
<comment type="caution">
    <text evidence="4">The sequence shown here is derived from an EMBL/GenBank/DDBJ whole genome shotgun (WGS) entry which is preliminary data.</text>
</comment>
<accession>A0AAW9JRC1</accession>
<feature type="region of interest" description="Disordered" evidence="1">
    <location>
        <begin position="42"/>
        <end position="80"/>
    </location>
</feature>
<feature type="compositionally biased region" description="Basic and acidic residues" evidence="1">
    <location>
        <begin position="69"/>
        <end position="80"/>
    </location>
</feature>
<dbReference type="NCBIfam" id="TIGR01167">
    <property type="entry name" value="LPXTG_anchor"/>
    <property type="match status" value="1"/>
</dbReference>
<keyword evidence="3" id="KW-0732">Signal</keyword>
<keyword evidence="2" id="KW-0812">Transmembrane</keyword>
<dbReference type="RefSeq" id="WP_231620862.1">
    <property type="nucleotide sequence ID" value="NZ_CBCPIB010000001.1"/>
</dbReference>
<proteinExistence type="predicted"/>
<evidence type="ECO:0000313" key="4">
    <source>
        <dbReference type="EMBL" id="MDZ5759275.1"/>
    </source>
</evidence>
<feature type="transmembrane region" description="Helical" evidence="2">
    <location>
        <begin position="85"/>
        <end position="101"/>
    </location>
</feature>
<keyword evidence="2" id="KW-1133">Transmembrane helix</keyword>
<dbReference type="Proteomes" id="UP001290462">
    <property type="component" value="Unassembled WGS sequence"/>
</dbReference>
<feature type="compositionally biased region" description="Basic and acidic residues" evidence="1">
    <location>
        <begin position="42"/>
        <end position="54"/>
    </location>
</feature>
<gene>
    <name evidence="4" type="ORF">RAK27_11440</name>
</gene>